<dbReference type="PANTHER" id="PTHR45436:SF5">
    <property type="entry name" value="SENSOR HISTIDINE KINASE TRCS"/>
    <property type="match status" value="1"/>
</dbReference>
<dbReference type="PANTHER" id="PTHR45436">
    <property type="entry name" value="SENSOR HISTIDINE KINASE YKOH"/>
    <property type="match status" value="1"/>
</dbReference>
<dbReference type="GO" id="GO:0005509">
    <property type="term" value="F:calcium ion binding"/>
    <property type="evidence" value="ECO:0007669"/>
    <property type="project" value="UniProtKB-ARBA"/>
</dbReference>
<accession>A0A495JAS6</accession>
<evidence type="ECO:0000256" key="4">
    <source>
        <dbReference type="ARBA" id="ARBA00012438"/>
    </source>
</evidence>
<dbReference type="InterPro" id="IPR003660">
    <property type="entry name" value="HAMP_dom"/>
</dbReference>
<evidence type="ECO:0000256" key="12">
    <source>
        <dbReference type="SAM" id="MobiDB-lite"/>
    </source>
</evidence>
<dbReference type="CDD" id="cd00082">
    <property type="entry name" value="HisKA"/>
    <property type="match status" value="1"/>
</dbReference>
<keyword evidence="5" id="KW-0597">Phosphoprotein</keyword>
<comment type="caution">
    <text evidence="16">The sequence shown here is derived from an EMBL/GenBank/DDBJ whole genome shotgun (WGS) entry which is preliminary data.</text>
</comment>
<dbReference type="Pfam" id="PF00512">
    <property type="entry name" value="HisKA"/>
    <property type="match status" value="1"/>
</dbReference>
<dbReference type="CDD" id="cd00075">
    <property type="entry name" value="HATPase"/>
    <property type="match status" value="1"/>
</dbReference>
<dbReference type="InterPro" id="IPR036097">
    <property type="entry name" value="HisK_dim/P_sf"/>
</dbReference>
<keyword evidence="9 13" id="KW-1133">Transmembrane helix</keyword>
<keyword evidence="6" id="KW-0808">Transferase</keyword>
<keyword evidence="8 16" id="KW-0418">Kinase</keyword>
<evidence type="ECO:0000256" key="11">
    <source>
        <dbReference type="ARBA" id="ARBA00023136"/>
    </source>
</evidence>
<dbReference type="SUPFAM" id="SSF47384">
    <property type="entry name" value="Homodimeric domain of signal transducing histidine kinase"/>
    <property type="match status" value="1"/>
</dbReference>
<dbReference type="AlphaFoldDB" id="A0A495JAS6"/>
<gene>
    <name evidence="16" type="ORF">BDK92_0337</name>
</gene>
<dbReference type="Proteomes" id="UP000277671">
    <property type="component" value="Unassembled WGS sequence"/>
</dbReference>
<organism evidence="16 17">
    <name type="scientific">Micromonospora pisi</name>
    <dbReference type="NCBI Taxonomy" id="589240"/>
    <lineage>
        <taxon>Bacteria</taxon>
        <taxon>Bacillati</taxon>
        <taxon>Actinomycetota</taxon>
        <taxon>Actinomycetes</taxon>
        <taxon>Micromonosporales</taxon>
        <taxon>Micromonosporaceae</taxon>
        <taxon>Micromonospora</taxon>
    </lineage>
</organism>
<dbReference type="SMART" id="SM00304">
    <property type="entry name" value="HAMP"/>
    <property type="match status" value="1"/>
</dbReference>
<dbReference type="SMART" id="SM00387">
    <property type="entry name" value="HATPase_c"/>
    <property type="match status" value="1"/>
</dbReference>
<dbReference type="RefSeq" id="WP_121153940.1">
    <property type="nucleotide sequence ID" value="NZ_RBKT01000001.1"/>
</dbReference>
<evidence type="ECO:0000259" key="15">
    <source>
        <dbReference type="PROSITE" id="PS50885"/>
    </source>
</evidence>
<dbReference type="InterPro" id="IPR003661">
    <property type="entry name" value="HisK_dim/P_dom"/>
</dbReference>
<evidence type="ECO:0000256" key="2">
    <source>
        <dbReference type="ARBA" id="ARBA00001968"/>
    </source>
</evidence>
<dbReference type="Pfam" id="PF02518">
    <property type="entry name" value="HATPase_c"/>
    <property type="match status" value="1"/>
</dbReference>
<protein>
    <recommendedName>
        <fullName evidence="4">histidine kinase</fullName>
        <ecNumber evidence="4">2.7.13.3</ecNumber>
    </recommendedName>
</protein>
<dbReference type="OrthoDB" id="5242752at2"/>
<dbReference type="InterPro" id="IPR003594">
    <property type="entry name" value="HATPase_dom"/>
</dbReference>
<dbReference type="SMART" id="SM00388">
    <property type="entry name" value="HisKA"/>
    <property type="match status" value="1"/>
</dbReference>
<dbReference type="InterPro" id="IPR050428">
    <property type="entry name" value="TCS_sensor_his_kinase"/>
</dbReference>
<feature type="domain" description="HAMP" evidence="15">
    <location>
        <begin position="203"/>
        <end position="265"/>
    </location>
</feature>
<reference evidence="16 17" key="1">
    <citation type="submission" date="2018-10" db="EMBL/GenBank/DDBJ databases">
        <title>Sequencing the genomes of 1000 actinobacteria strains.</title>
        <authorList>
            <person name="Klenk H.-P."/>
        </authorList>
    </citation>
    <scope>NUCLEOTIDE SEQUENCE [LARGE SCALE GENOMIC DNA]</scope>
    <source>
        <strain evidence="16 17">DSM 45175</strain>
    </source>
</reference>
<dbReference type="FunFam" id="1.10.287.130:FF:000001">
    <property type="entry name" value="Two-component sensor histidine kinase"/>
    <property type="match status" value="1"/>
</dbReference>
<feature type="transmembrane region" description="Helical" evidence="13">
    <location>
        <begin position="176"/>
        <end position="202"/>
    </location>
</feature>
<comment type="cofactor">
    <cofactor evidence="2">
        <name>a divalent metal cation</name>
        <dbReference type="ChEBI" id="CHEBI:60240"/>
    </cofactor>
</comment>
<dbReference type="SUPFAM" id="SSF55874">
    <property type="entry name" value="ATPase domain of HSP90 chaperone/DNA topoisomerase II/histidine kinase"/>
    <property type="match status" value="1"/>
</dbReference>
<dbReference type="Gene3D" id="1.10.287.130">
    <property type="match status" value="1"/>
</dbReference>
<evidence type="ECO:0000256" key="8">
    <source>
        <dbReference type="ARBA" id="ARBA00022777"/>
    </source>
</evidence>
<evidence type="ECO:0000256" key="1">
    <source>
        <dbReference type="ARBA" id="ARBA00000085"/>
    </source>
</evidence>
<dbReference type="PROSITE" id="PS50885">
    <property type="entry name" value="HAMP"/>
    <property type="match status" value="1"/>
</dbReference>
<dbReference type="Pfam" id="PF00672">
    <property type="entry name" value="HAMP"/>
    <property type="match status" value="1"/>
</dbReference>
<dbReference type="GO" id="GO:0000155">
    <property type="term" value="F:phosphorelay sensor kinase activity"/>
    <property type="evidence" value="ECO:0007669"/>
    <property type="project" value="InterPro"/>
</dbReference>
<feature type="domain" description="Histidine kinase" evidence="14">
    <location>
        <begin position="280"/>
        <end position="495"/>
    </location>
</feature>
<name>A0A495JAS6_9ACTN</name>
<evidence type="ECO:0000256" key="9">
    <source>
        <dbReference type="ARBA" id="ARBA00022989"/>
    </source>
</evidence>
<evidence type="ECO:0000256" key="6">
    <source>
        <dbReference type="ARBA" id="ARBA00022679"/>
    </source>
</evidence>
<sequence length="498" mass="51775">MSSNPPADPTPLRRWLTGWSLRARLVAAVVALLAVVCVLVGAATTIALHHSLIRQLDQQLGTVAGRSGGPPNGGPPPGVTPGSGNPFQRGQPIGTLTARIVDGEFEWAATLPADTSAAPEPVPTAQHATLASLPTDGRARTRALGELGDYRLIARQMPDGDVVVTGLPLTELEQTVWQMIGMSVGIGAGGLLLAGSAGALIVRAALRPLRRVAATAGRVAELPLDRGEVALAVRVPAGDTDQRTEVGQVGAALNRMLGHVGAALAARQASETRVRQFVADASHELRTPLAAIRGYAELTRRGRDPVPPDIAHALRRIESEGTRMTALVDDLLLLARLDAGRPLAVEPVDLSALAVDAVSDAHVAGPDHRWRLDLPERAVCVGGDPARLHQILANLLTNARTHTPPGTTVTTSLAEVGSDGVALTVRDDGPGIPEALQGEVFERFARGDSSRSRAVGGTGLGLAIVAAVVEAHRGTVTLSSRPGRTALTVRLPRLTADT</sequence>
<dbReference type="PRINTS" id="PR00344">
    <property type="entry name" value="BCTRLSENSOR"/>
</dbReference>
<feature type="transmembrane region" description="Helical" evidence="13">
    <location>
        <begin position="21"/>
        <end position="48"/>
    </location>
</feature>
<dbReference type="InterPro" id="IPR004358">
    <property type="entry name" value="Sig_transdc_His_kin-like_C"/>
</dbReference>
<evidence type="ECO:0000313" key="16">
    <source>
        <dbReference type="EMBL" id="RKR86116.1"/>
    </source>
</evidence>
<dbReference type="Gene3D" id="6.10.340.10">
    <property type="match status" value="1"/>
</dbReference>
<evidence type="ECO:0000256" key="7">
    <source>
        <dbReference type="ARBA" id="ARBA00022692"/>
    </source>
</evidence>
<keyword evidence="17" id="KW-1185">Reference proteome</keyword>
<dbReference type="EMBL" id="RBKT01000001">
    <property type="protein sequence ID" value="RKR86116.1"/>
    <property type="molecule type" value="Genomic_DNA"/>
</dbReference>
<comment type="catalytic activity">
    <reaction evidence="1">
        <text>ATP + protein L-histidine = ADP + protein N-phospho-L-histidine.</text>
        <dbReference type="EC" id="2.7.13.3"/>
    </reaction>
</comment>
<dbReference type="EC" id="2.7.13.3" evidence="4"/>
<evidence type="ECO:0000313" key="17">
    <source>
        <dbReference type="Proteomes" id="UP000277671"/>
    </source>
</evidence>
<dbReference type="Gene3D" id="3.30.565.10">
    <property type="entry name" value="Histidine kinase-like ATPase, C-terminal domain"/>
    <property type="match status" value="1"/>
</dbReference>
<dbReference type="PROSITE" id="PS50109">
    <property type="entry name" value="HIS_KIN"/>
    <property type="match status" value="1"/>
</dbReference>
<keyword evidence="7 13" id="KW-0812">Transmembrane</keyword>
<dbReference type="GO" id="GO:0005886">
    <property type="term" value="C:plasma membrane"/>
    <property type="evidence" value="ECO:0007669"/>
    <property type="project" value="UniProtKB-SubCell"/>
</dbReference>
<dbReference type="InterPro" id="IPR005467">
    <property type="entry name" value="His_kinase_dom"/>
</dbReference>
<evidence type="ECO:0000256" key="13">
    <source>
        <dbReference type="SAM" id="Phobius"/>
    </source>
</evidence>
<dbReference type="InterPro" id="IPR036890">
    <property type="entry name" value="HATPase_C_sf"/>
</dbReference>
<dbReference type="FunFam" id="3.30.565.10:FF:000006">
    <property type="entry name" value="Sensor histidine kinase WalK"/>
    <property type="match status" value="1"/>
</dbReference>
<keyword evidence="11 13" id="KW-0472">Membrane</keyword>
<feature type="region of interest" description="Disordered" evidence="12">
    <location>
        <begin position="63"/>
        <end position="92"/>
    </location>
</feature>
<proteinExistence type="predicted"/>
<evidence type="ECO:0000259" key="14">
    <source>
        <dbReference type="PROSITE" id="PS50109"/>
    </source>
</evidence>
<evidence type="ECO:0000256" key="10">
    <source>
        <dbReference type="ARBA" id="ARBA00023012"/>
    </source>
</evidence>
<evidence type="ECO:0000256" key="3">
    <source>
        <dbReference type="ARBA" id="ARBA00004236"/>
    </source>
</evidence>
<dbReference type="CDD" id="cd06225">
    <property type="entry name" value="HAMP"/>
    <property type="match status" value="1"/>
</dbReference>
<keyword evidence="10" id="KW-0902">Two-component regulatory system</keyword>
<comment type="subcellular location">
    <subcellularLocation>
        <location evidence="3">Cell membrane</location>
    </subcellularLocation>
</comment>
<evidence type="ECO:0000256" key="5">
    <source>
        <dbReference type="ARBA" id="ARBA00022553"/>
    </source>
</evidence>